<dbReference type="SMART" id="SM00849">
    <property type="entry name" value="Lactamase_B"/>
    <property type="match status" value="1"/>
</dbReference>
<dbReference type="SUPFAM" id="SSF56281">
    <property type="entry name" value="Metallo-hydrolase/oxidoreductase"/>
    <property type="match status" value="1"/>
</dbReference>
<comment type="caution">
    <text evidence="5">The sequence shown here is derived from an EMBL/GenBank/DDBJ whole genome shotgun (WGS) entry which is preliminary data.</text>
</comment>
<dbReference type="PANTHER" id="PTHR32145">
    <property type="entry name" value="DIFLAVIN FLAVOPROTEIN A 2-RELATED"/>
    <property type="match status" value="1"/>
</dbReference>
<dbReference type="InterPro" id="IPR036866">
    <property type="entry name" value="RibonucZ/Hydroxyglut_hydro"/>
</dbReference>
<dbReference type="EMBL" id="JASCQP010000019">
    <property type="protein sequence ID" value="MDI5890709.1"/>
    <property type="molecule type" value="Genomic_DNA"/>
</dbReference>
<evidence type="ECO:0000256" key="2">
    <source>
        <dbReference type="ARBA" id="ARBA00022982"/>
    </source>
</evidence>
<sequence>MTDTLPLMLPTRDAGCDWCVLPAFLPLQGMGGLTVNAFLHKGREPVLVDTGLAALGDAFLDALQAEIDLADLRWIWLSHTDADHIGNLTRILQRAPRARVVTNFLGMGKMGLLGLDTGRVQLLEPGARLTLGDRELVPLRPPYYDAPETLGFLDTRSRTLFAADSFGALLPAPADSVTAIEASALRDGLVTWSAIDAPWLATSDRDALGRSLHALERLAPTTLLSGHLPVAEDGIAALTSVIFEAWCAAPSDPADPQAIEAVAKALEGSPEARLEV</sequence>
<evidence type="ECO:0000313" key="6">
    <source>
        <dbReference type="Proteomes" id="UP001225957"/>
    </source>
</evidence>
<dbReference type="Pfam" id="PF19583">
    <property type="entry name" value="ODP"/>
    <property type="match status" value="1"/>
</dbReference>
<keyword evidence="1" id="KW-0813">Transport</keyword>
<name>A0ABT6UXM6_9GAMM</name>
<accession>A0ABT6UXM6</accession>
<dbReference type="InterPro" id="IPR051285">
    <property type="entry name" value="NADH_oxidoreductase_modular"/>
</dbReference>
<evidence type="ECO:0000256" key="1">
    <source>
        <dbReference type="ARBA" id="ARBA00022448"/>
    </source>
</evidence>
<dbReference type="PANTHER" id="PTHR32145:SF11">
    <property type="entry name" value="DIFLAVIN FLAVOPROTEIN A 2-RELATED"/>
    <property type="match status" value="1"/>
</dbReference>
<dbReference type="Proteomes" id="UP001225957">
    <property type="component" value="Unassembled WGS sequence"/>
</dbReference>
<evidence type="ECO:0000259" key="4">
    <source>
        <dbReference type="SMART" id="SM00849"/>
    </source>
</evidence>
<reference evidence="5 6" key="1">
    <citation type="submission" date="2023-04" db="EMBL/GenBank/DDBJ databases">
        <title>Halomonas strains isolated from rhizosphere soil.</title>
        <authorList>
            <person name="Xu L."/>
            <person name="Sun J.-Q."/>
        </authorList>
    </citation>
    <scope>NUCLEOTIDE SEQUENCE [LARGE SCALE GENOMIC DNA]</scope>
    <source>
        <strain evidence="5 6">LR5S20</strain>
    </source>
</reference>
<proteinExistence type="predicted"/>
<keyword evidence="6" id="KW-1185">Reference proteome</keyword>
<keyword evidence="2" id="KW-0249">Electron transport</keyword>
<dbReference type="InterPro" id="IPR045761">
    <property type="entry name" value="ODP_dom"/>
</dbReference>
<dbReference type="Gene3D" id="3.60.15.10">
    <property type="entry name" value="Ribonuclease Z/Hydroxyacylglutathione hydrolase-like"/>
    <property type="match status" value="1"/>
</dbReference>
<evidence type="ECO:0000256" key="3">
    <source>
        <dbReference type="ARBA" id="ARBA00023004"/>
    </source>
</evidence>
<keyword evidence="3" id="KW-0408">Iron</keyword>
<dbReference type="RefSeq" id="WP_282734681.1">
    <property type="nucleotide sequence ID" value="NZ_JASCQP010000019.1"/>
</dbReference>
<evidence type="ECO:0000313" key="5">
    <source>
        <dbReference type="EMBL" id="MDI5890709.1"/>
    </source>
</evidence>
<dbReference type="InterPro" id="IPR001279">
    <property type="entry name" value="Metallo-B-lactamas"/>
</dbReference>
<organism evidence="5 6">
    <name type="scientific">Halomonas rhizosphaerae</name>
    <dbReference type="NCBI Taxonomy" id="3043296"/>
    <lineage>
        <taxon>Bacteria</taxon>
        <taxon>Pseudomonadati</taxon>
        <taxon>Pseudomonadota</taxon>
        <taxon>Gammaproteobacteria</taxon>
        <taxon>Oceanospirillales</taxon>
        <taxon>Halomonadaceae</taxon>
        <taxon>Halomonas</taxon>
    </lineage>
</organism>
<feature type="domain" description="Metallo-beta-lactamase" evidence="4">
    <location>
        <begin position="34"/>
        <end position="227"/>
    </location>
</feature>
<protein>
    <submittedName>
        <fullName evidence="5">MBL fold metallo-hydrolase</fullName>
    </submittedName>
</protein>
<gene>
    <name evidence="5" type="ORF">QLQ83_06365</name>
</gene>